<feature type="compositionally biased region" description="Basic and acidic residues" evidence="1">
    <location>
        <begin position="125"/>
        <end position="152"/>
    </location>
</feature>
<name>A0A9W8MX14_9AGAR</name>
<organism evidence="2 3">
    <name type="scientific">Agrocybe chaxingu</name>
    <dbReference type="NCBI Taxonomy" id="84603"/>
    <lineage>
        <taxon>Eukaryota</taxon>
        <taxon>Fungi</taxon>
        <taxon>Dikarya</taxon>
        <taxon>Basidiomycota</taxon>
        <taxon>Agaricomycotina</taxon>
        <taxon>Agaricomycetes</taxon>
        <taxon>Agaricomycetidae</taxon>
        <taxon>Agaricales</taxon>
        <taxon>Agaricineae</taxon>
        <taxon>Strophariaceae</taxon>
        <taxon>Agrocybe</taxon>
    </lineage>
</organism>
<accession>A0A9W8MX14</accession>
<keyword evidence="3" id="KW-1185">Reference proteome</keyword>
<evidence type="ECO:0000256" key="1">
    <source>
        <dbReference type="SAM" id="MobiDB-lite"/>
    </source>
</evidence>
<dbReference type="AlphaFoldDB" id="A0A9W8MX14"/>
<feature type="region of interest" description="Disordered" evidence="1">
    <location>
        <begin position="113"/>
        <end position="178"/>
    </location>
</feature>
<sequence length="178" mass="19533">MAETASGAIGGSQNELTEQASQNIAALHAEGDLSDSHYNRYLELKEAAEQSARAHCESIRAHEDVALLNFCKKRKMKYEVSMKKEEMQLANQSLLDHYHDCISVKSKVTTIRGGSGLPTSAALDGESRGEQADDAEQKQKGDNLNARAEKPSQAEFYRSRAPVADPQKPGRVDDAEQK</sequence>
<dbReference type="Proteomes" id="UP001148786">
    <property type="component" value="Unassembled WGS sequence"/>
</dbReference>
<protein>
    <submittedName>
        <fullName evidence="2">Uncharacterized protein</fullName>
    </submittedName>
</protein>
<feature type="compositionally biased region" description="Basic and acidic residues" evidence="1">
    <location>
        <begin position="168"/>
        <end position="178"/>
    </location>
</feature>
<comment type="caution">
    <text evidence="2">The sequence shown here is derived from an EMBL/GenBank/DDBJ whole genome shotgun (WGS) entry which is preliminary data.</text>
</comment>
<gene>
    <name evidence="2" type="ORF">NLJ89_g3248</name>
</gene>
<dbReference type="EMBL" id="JANKHO010000228">
    <property type="protein sequence ID" value="KAJ3512915.1"/>
    <property type="molecule type" value="Genomic_DNA"/>
</dbReference>
<reference evidence="2" key="1">
    <citation type="submission" date="2022-07" db="EMBL/GenBank/DDBJ databases">
        <title>Genome Sequence of Agrocybe chaxingu.</title>
        <authorList>
            <person name="Buettner E."/>
        </authorList>
    </citation>
    <scope>NUCLEOTIDE SEQUENCE</scope>
    <source>
        <strain evidence="2">MP-N11</strain>
    </source>
</reference>
<evidence type="ECO:0000313" key="2">
    <source>
        <dbReference type="EMBL" id="KAJ3512915.1"/>
    </source>
</evidence>
<evidence type="ECO:0000313" key="3">
    <source>
        <dbReference type="Proteomes" id="UP001148786"/>
    </source>
</evidence>
<proteinExistence type="predicted"/>